<organism evidence="2 3">
    <name type="scientific">Actinosynnema pretiosum subsp. pretiosum</name>
    <dbReference type="NCBI Taxonomy" id="103721"/>
    <lineage>
        <taxon>Bacteria</taxon>
        <taxon>Bacillati</taxon>
        <taxon>Actinomycetota</taxon>
        <taxon>Actinomycetes</taxon>
        <taxon>Pseudonocardiales</taxon>
        <taxon>Pseudonocardiaceae</taxon>
        <taxon>Actinosynnema</taxon>
    </lineage>
</organism>
<proteinExistence type="predicted"/>
<evidence type="ECO:0000313" key="2">
    <source>
        <dbReference type="EMBL" id="QUF02134.1"/>
    </source>
</evidence>
<dbReference type="RefSeq" id="WP_015805506.1">
    <property type="nucleotide sequence ID" value="NZ_BAAATP010000030.1"/>
</dbReference>
<accession>A0AA45R1W4</accession>
<evidence type="ECO:0000256" key="1">
    <source>
        <dbReference type="SAM" id="MobiDB-lite"/>
    </source>
</evidence>
<dbReference type="AlphaFoldDB" id="A0AA45R1W4"/>
<evidence type="ECO:0000313" key="3">
    <source>
        <dbReference type="Proteomes" id="UP000677152"/>
    </source>
</evidence>
<feature type="region of interest" description="Disordered" evidence="1">
    <location>
        <begin position="1"/>
        <end position="51"/>
    </location>
</feature>
<sequence length="51" mass="5606">MSSLANPKRLRLGVPSRPASSSEEHSLANQTRHTAVSEERAERESDNEVGM</sequence>
<feature type="compositionally biased region" description="Basic and acidic residues" evidence="1">
    <location>
        <begin position="35"/>
        <end position="51"/>
    </location>
</feature>
<protein>
    <submittedName>
        <fullName evidence="2">Uncharacterized protein</fullName>
    </submittedName>
</protein>
<reference evidence="2" key="1">
    <citation type="submission" date="2021-04" db="EMBL/GenBank/DDBJ databases">
        <title>Genomic sequence of Actinosynnema pretiosum subsp. pretiosum ATCC 31280 (C-14919).</title>
        <authorList>
            <person name="Bai L."/>
            <person name="Wang X."/>
            <person name="Xiao Y."/>
        </authorList>
    </citation>
    <scope>NUCLEOTIDE SEQUENCE</scope>
    <source>
        <strain evidence="2">ATCC 31280</strain>
    </source>
</reference>
<dbReference type="EMBL" id="CP073249">
    <property type="protein sequence ID" value="QUF02134.1"/>
    <property type="molecule type" value="Genomic_DNA"/>
</dbReference>
<dbReference type="Proteomes" id="UP000677152">
    <property type="component" value="Chromosome"/>
</dbReference>
<name>A0AA45R1W4_9PSEU</name>
<gene>
    <name evidence="2" type="ORF">KCV87_21805</name>
</gene>